<evidence type="ECO:0000256" key="4">
    <source>
        <dbReference type="ARBA" id="ARBA00022803"/>
    </source>
</evidence>
<dbReference type="InterPro" id="IPR011990">
    <property type="entry name" value="TPR-like_helical_dom_sf"/>
</dbReference>
<evidence type="ECO:0000256" key="3">
    <source>
        <dbReference type="ARBA" id="ARBA00022737"/>
    </source>
</evidence>
<keyword evidence="3" id="KW-0677">Repeat</keyword>
<comment type="caution">
    <text evidence="6">The sequence shown here is derived from an EMBL/GenBank/DDBJ whole genome shotgun (WGS) entry which is preliminary data.</text>
</comment>
<protein>
    <submittedName>
        <fullName evidence="6">Aspartate phosphatase</fullName>
    </submittedName>
</protein>
<dbReference type="InterPro" id="IPR019734">
    <property type="entry name" value="TPR_rpt"/>
</dbReference>
<accession>A0A9Q4E4Z4</accession>
<gene>
    <name evidence="6" type="ORF">MOC89_04015</name>
</gene>
<dbReference type="Gene3D" id="1.25.40.10">
    <property type="entry name" value="Tetratricopeptide repeat domain"/>
    <property type="match status" value="1"/>
</dbReference>
<dbReference type="PANTHER" id="PTHR46630">
    <property type="entry name" value="TETRATRICOPEPTIDE REPEAT PROTEIN 29"/>
    <property type="match status" value="1"/>
</dbReference>
<keyword evidence="4" id="KW-0802">TPR repeat</keyword>
<comment type="subcellular location">
    <subcellularLocation>
        <location evidence="1">Cytoplasm</location>
    </subcellularLocation>
</comment>
<organism evidence="6 7">
    <name type="scientific">Bacillus spizizenii</name>
    <name type="common">Bacillus subtilis subsp. spizizenii</name>
    <dbReference type="NCBI Taxonomy" id="96241"/>
    <lineage>
        <taxon>Bacteria</taxon>
        <taxon>Bacillati</taxon>
        <taxon>Bacillota</taxon>
        <taxon>Bacilli</taxon>
        <taxon>Bacillales</taxon>
        <taxon>Bacillaceae</taxon>
        <taxon>Bacillus</taxon>
    </lineage>
</organism>
<dbReference type="PANTHER" id="PTHR46630:SF1">
    <property type="entry name" value="TETRATRICOPEPTIDE REPEAT PROTEIN 29"/>
    <property type="match status" value="1"/>
</dbReference>
<sequence>MSQAIPSSRVGVKINEWYKMIRQFSVPDAEVLKAEVEQDIQQMEEDQDLLIYYSLMCFRHQLMLDYLEPGQTYGNRPTVTELLETIETPQKKLTGLLKYYSLFFRGMYEFDQKEYVEAIGFYREAEKELPFLSDEIEKAEFHFKVAEAYYHMKQTHVSMHHILQALDIYQNHPLYSIRTIQSLFVIAGNYDDFKHYDRALPHLETALELAMDIQNDRFIAISLLNIANSYDRSGDDQMAIHHFQKAAKVSRETVPDLLPKVLFGLSWTLCKAGQTQKAFQFIEEGLEHITTYPNAGPHKLYRELFLFLQAVYKEVVDERKIHDLLSYFEKKNLHAYIEACARSAAAVFESRCHFEHAAAFYRKVLKAQDDIQKGECLYAY</sequence>
<proteinExistence type="inferred from homology"/>
<dbReference type="InterPro" id="IPR051476">
    <property type="entry name" value="Bac_ResReg_Asp_Phosphatase"/>
</dbReference>
<name>A0A9Q4E4Z4_BACSC</name>
<dbReference type="SMART" id="SM00028">
    <property type="entry name" value="TPR"/>
    <property type="match status" value="6"/>
</dbReference>
<reference evidence="6" key="1">
    <citation type="submission" date="2022-02" db="EMBL/GenBank/DDBJ databases">
        <title>Crop Bioprotection Bacillus Genome Sequencing.</title>
        <authorList>
            <person name="Dunlap C."/>
        </authorList>
    </citation>
    <scope>NUCLEOTIDE SEQUENCE</scope>
    <source>
        <strain evidence="6">WR1O2A-53</strain>
    </source>
</reference>
<comment type="similarity">
    <text evidence="5">Belongs to the Rap family.</text>
</comment>
<evidence type="ECO:0000256" key="2">
    <source>
        <dbReference type="ARBA" id="ARBA00022490"/>
    </source>
</evidence>
<dbReference type="EMBL" id="JALAPQ010000004">
    <property type="protein sequence ID" value="MCY8456064.1"/>
    <property type="molecule type" value="Genomic_DNA"/>
</dbReference>
<dbReference type="AlphaFoldDB" id="A0A9Q4E4Z4"/>
<dbReference type="GO" id="GO:0005737">
    <property type="term" value="C:cytoplasm"/>
    <property type="evidence" value="ECO:0007669"/>
    <property type="project" value="UniProtKB-SubCell"/>
</dbReference>
<keyword evidence="2" id="KW-0963">Cytoplasm</keyword>
<evidence type="ECO:0000256" key="1">
    <source>
        <dbReference type="ARBA" id="ARBA00004496"/>
    </source>
</evidence>
<evidence type="ECO:0000313" key="7">
    <source>
        <dbReference type="Proteomes" id="UP001078573"/>
    </source>
</evidence>
<dbReference type="Proteomes" id="UP001078573">
    <property type="component" value="Unassembled WGS sequence"/>
</dbReference>
<evidence type="ECO:0000256" key="5">
    <source>
        <dbReference type="ARBA" id="ARBA00038253"/>
    </source>
</evidence>
<dbReference type="Pfam" id="PF18801">
    <property type="entry name" value="RapH_N"/>
    <property type="match status" value="1"/>
</dbReference>
<dbReference type="SUPFAM" id="SSF48452">
    <property type="entry name" value="TPR-like"/>
    <property type="match status" value="1"/>
</dbReference>
<evidence type="ECO:0000313" key="6">
    <source>
        <dbReference type="EMBL" id="MCY8456064.1"/>
    </source>
</evidence>
<dbReference type="Pfam" id="PF13181">
    <property type="entry name" value="TPR_8"/>
    <property type="match status" value="1"/>
</dbReference>